<dbReference type="InterPro" id="IPR013785">
    <property type="entry name" value="Aldolase_TIM"/>
</dbReference>
<feature type="domain" description="Glycosyl-hydrolase 97 catalytic" evidence="1">
    <location>
        <begin position="305"/>
        <end position="492"/>
    </location>
</feature>
<dbReference type="InterPro" id="IPR029483">
    <property type="entry name" value="GH97_C"/>
</dbReference>
<evidence type="ECO:0000259" key="3">
    <source>
        <dbReference type="Pfam" id="PF14509"/>
    </source>
</evidence>
<dbReference type="Pfam" id="PF14508">
    <property type="entry name" value="GH97_N"/>
    <property type="match status" value="1"/>
</dbReference>
<dbReference type="Proteomes" id="UP000256561">
    <property type="component" value="Unassembled WGS sequence"/>
</dbReference>
<evidence type="ECO:0000259" key="1">
    <source>
        <dbReference type="Pfam" id="PF10566"/>
    </source>
</evidence>
<dbReference type="GO" id="GO:0030246">
    <property type="term" value="F:carbohydrate binding"/>
    <property type="evidence" value="ECO:0007669"/>
    <property type="project" value="InterPro"/>
</dbReference>
<dbReference type="EMBL" id="QRHA01000005">
    <property type="protein sequence ID" value="RDV26047.1"/>
    <property type="molecule type" value="Genomic_DNA"/>
</dbReference>
<reference evidence="5" key="1">
    <citation type="submission" date="2018-08" db="EMBL/GenBank/DDBJ databases">
        <authorList>
            <person name="Zhang J."/>
            <person name="Du Z.-J."/>
        </authorList>
    </citation>
    <scope>NUCLEOTIDE SEQUENCE [LARGE SCALE GENOMIC DNA]</scope>
    <source>
        <strain evidence="5">KCTC 52655</strain>
    </source>
</reference>
<dbReference type="InterPro" id="IPR019563">
    <property type="entry name" value="GH97_catalytic"/>
</dbReference>
<accession>A0A3D8M891</accession>
<dbReference type="SUPFAM" id="SSF51445">
    <property type="entry name" value="(Trans)glycosidases"/>
    <property type="match status" value="1"/>
</dbReference>
<sequence>MIRLSADTAILQLLRVAIPAVVLSLTLLSNSSASESAVSVSSPDGKLAFKLEVLEQGLSYSVRRHERNVIAPSRLGLRFLSQTSFADDLQIEAVERNTMNEVWEQPWGEQRLIRDHHNEILVKFLQRGVTAPVALRVRVFNDGIGFRYEGQGDAKTPLVIMDDLTEFRFERPDSTEAWWIPAKGWNRYEYEYRHTALNQLDRVHTPVTLKLDDGTHVAIHEAALVDFASMTLDQRRDGVLKSELVERADGARVRTHAAFVSPWRTLQIGGEATDLLNSYLILNLNEPNKLGDVSWVKPGKYIGIWWGMHLNVHTWGTDGEHGATTERTKQYMDFAALHGFNGVLVEGWNIGWDGSWFHNGDVFSFTASYPDFDIKAVTDYGAQLGVELIGHHETSGSITNYERQMEAAYQLYAKHGVTQIKTGYVADGGDTKWVDENGKIIYQWHDSQPMVNHYLHSVKTAAKHKISINTHEPVKATGLRRTYPNWISREGARGQEFNAWGSPPNSPEHTATLPFTRLLGGPMDFTPGIVNLAFEGLDAENRVQTTLAKQLALYVVLYSPIQMAADLPEHYEQQPEALRFIEAVPTDWEQSLALAGEVGEFVVTARQQRGSEDWFVGGLTNSQARSVQISLSFLKPGSRYRATLWQDGSEADWRKRPYDMEVVDLEVTAESAVTLNMATSGGVAIKLQKLD</sequence>
<dbReference type="RefSeq" id="WP_115592917.1">
    <property type="nucleotide sequence ID" value="NZ_QRHA01000005.1"/>
</dbReference>
<dbReference type="PANTHER" id="PTHR35803:SF1">
    <property type="entry name" value="GLUCAN 1,4-ALPHA-GLUCOSIDASE SUSB"/>
    <property type="match status" value="1"/>
</dbReference>
<proteinExistence type="predicted"/>
<evidence type="ECO:0000313" key="5">
    <source>
        <dbReference type="Proteomes" id="UP000256561"/>
    </source>
</evidence>
<feature type="domain" description="Glycosyl-hydrolase 97 N-terminal" evidence="2">
    <location>
        <begin position="40"/>
        <end position="287"/>
    </location>
</feature>
<feature type="domain" description="Glycosyl-hydrolase 97 C-terminal oligomerisation" evidence="3">
    <location>
        <begin position="587"/>
        <end position="687"/>
    </location>
</feature>
<name>A0A3D8M891_9ALTE</name>
<evidence type="ECO:0000313" key="4">
    <source>
        <dbReference type="EMBL" id="RDV26047.1"/>
    </source>
</evidence>
<dbReference type="InterPro" id="IPR052720">
    <property type="entry name" value="Glycosyl_hydrolase_97"/>
</dbReference>
<keyword evidence="5" id="KW-1185">Reference proteome</keyword>
<evidence type="ECO:0000259" key="2">
    <source>
        <dbReference type="Pfam" id="PF14508"/>
    </source>
</evidence>
<protein>
    <submittedName>
        <fullName evidence="4">Glycoside hydrolase family 97 protein</fullName>
    </submittedName>
</protein>
<dbReference type="Gene3D" id="2.70.98.10">
    <property type="match status" value="1"/>
</dbReference>
<dbReference type="GO" id="GO:0016787">
    <property type="term" value="F:hydrolase activity"/>
    <property type="evidence" value="ECO:0007669"/>
    <property type="project" value="UniProtKB-KW"/>
</dbReference>
<gene>
    <name evidence="4" type="ORF">DXV75_08170</name>
</gene>
<dbReference type="InterPro" id="IPR017853">
    <property type="entry name" value="GH"/>
</dbReference>
<dbReference type="PANTHER" id="PTHR35803">
    <property type="entry name" value="GLUCAN 1,4-ALPHA-GLUCOSIDASE SUSB-RELATED"/>
    <property type="match status" value="1"/>
</dbReference>
<dbReference type="OrthoDB" id="57532at2"/>
<keyword evidence="4" id="KW-0378">Hydrolase</keyword>
<comment type="caution">
    <text evidence="4">The sequence shown here is derived from an EMBL/GenBank/DDBJ whole genome shotgun (WGS) entry which is preliminary data.</text>
</comment>
<dbReference type="InterPro" id="IPR029486">
    <property type="entry name" value="GH97_N"/>
</dbReference>
<dbReference type="Pfam" id="PF14509">
    <property type="entry name" value="GH97_C"/>
    <property type="match status" value="1"/>
</dbReference>
<dbReference type="InterPro" id="IPR014718">
    <property type="entry name" value="GH-type_carb-bd"/>
</dbReference>
<dbReference type="AlphaFoldDB" id="A0A3D8M891"/>
<dbReference type="Gene3D" id="3.20.20.70">
    <property type="entry name" value="Aldolase class I"/>
    <property type="match status" value="1"/>
</dbReference>
<dbReference type="Pfam" id="PF10566">
    <property type="entry name" value="Glyco_hydro_97"/>
    <property type="match status" value="1"/>
</dbReference>
<organism evidence="4 5">
    <name type="scientific">Alteromonas aestuariivivens</name>
    <dbReference type="NCBI Taxonomy" id="1938339"/>
    <lineage>
        <taxon>Bacteria</taxon>
        <taxon>Pseudomonadati</taxon>
        <taxon>Pseudomonadota</taxon>
        <taxon>Gammaproteobacteria</taxon>
        <taxon>Alteromonadales</taxon>
        <taxon>Alteromonadaceae</taxon>
        <taxon>Alteromonas/Salinimonas group</taxon>
        <taxon>Alteromonas</taxon>
    </lineage>
</organism>